<dbReference type="KEGG" id="cza:CYCME_1446"/>
<dbReference type="PATRIC" id="fig|1198232.3.peg.1432"/>
<evidence type="ECO:0000313" key="1">
    <source>
        <dbReference type="EMBL" id="AGS39774.1"/>
    </source>
</evidence>
<dbReference type="InterPro" id="IPR029044">
    <property type="entry name" value="Nucleotide-diphossugar_trans"/>
</dbReference>
<sequence>MLKVDIVVAAKGTYDADLFVAALMDDGLVDNADVAIHIAYDQVFPLDTASLPSNIFLHQCDKGTSILQLWGAAIAKSQSDYIAVLDIKCPPEKGWKDRVLSEINDQTELFCGDVEPGWDLNDKRIIGYLIEYAQFMKPTPVILNEVPGNNIVFKRSLLDDKVDISRQGFYKTFMVWRAEKELGITVHKYNDMAVCYYKSFAYKHYMHRRYVHGRCFAATRFDNRGQPPRVLCLLLVFLLPFLRIWRIFKGVKRDPELKKSFFRFFFFIVQSEVAWSFGEMMGYAVGGRQYCESLD</sequence>
<accession>S5T863</accession>
<dbReference type="RefSeq" id="WP_020932612.1">
    <property type="nucleotide sequence ID" value="NC_021917.1"/>
</dbReference>
<evidence type="ECO:0008006" key="3">
    <source>
        <dbReference type="Google" id="ProtNLM"/>
    </source>
</evidence>
<reference evidence="1 2" key="1">
    <citation type="submission" date="2013-05" db="EMBL/GenBank/DDBJ databases">
        <title>Between feast and famine: a lifestyle of most important marine PAH-degrading bacterium Cycloclasticus sp. 7ME.</title>
        <authorList>
            <person name="Yakimov M.M."/>
            <person name="Messina E."/>
            <person name="Genovese M."/>
            <person name="Denaro R."/>
            <person name="Crisafi F."/>
            <person name="Russo D."/>
            <person name="Cappello S."/>
            <person name="Santisi S."/>
            <person name="Smedile F."/>
            <person name="Golyshina O.V."/>
            <person name="Tran H."/>
            <person name="Pieper D.H."/>
            <person name="Golyshin P.N."/>
            <person name="Giuliano L."/>
        </authorList>
    </citation>
    <scope>NUCLEOTIDE SEQUENCE [LARGE SCALE GENOMIC DNA]</scope>
    <source>
        <strain evidence="1 2">78-ME</strain>
    </source>
</reference>
<dbReference type="SUPFAM" id="SSF53448">
    <property type="entry name" value="Nucleotide-diphospho-sugar transferases"/>
    <property type="match status" value="1"/>
</dbReference>
<dbReference type="AlphaFoldDB" id="S5T863"/>
<dbReference type="eggNOG" id="COG0463">
    <property type="taxonomic scope" value="Bacteria"/>
</dbReference>
<keyword evidence="2" id="KW-1185">Reference proteome</keyword>
<evidence type="ECO:0000313" key="2">
    <source>
        <dbReference type="Proteomes" id="UP000015380"/>
    </source>
</evidence>
<reference evidence="2" key="2">
    <citation type="journal article" date="2016" name="Environ. Microbiol. Rep.">
        <title>Analysis of defence systems and a conjugative IncP-1 plasmid in the marine polyaromatic hydrocarbons-degrading bacterium Cycloclasticus sp. 78-ME.</title>
        <authorList>
            <person name="Yakimov M.M."/>
            <person name="Crisafi F."/>
            <person name="Messina E."/>
            <person name="Smedile F."/>
            <person name="Lopatina A."/>
            <person name="Denaro R."/>
            <person name="Pieper D.H."/>
            <person name="Golyshin P.N."/>
            <person name="Giuliano L."/>
        </authorList>
    </citation>
    <scope>NUCLEOTIDE SEQUENCE [LARGE SCALE GENOMIC DNA]</scope>
    <source>
        <strain evidence="2">78-ME</strain>
    </source>
</reference>
<dbReference type="EMBL" id="CP005996">
    <property type="protein sequence ID" value="AGS39774.1"/>
    <property type="molecule type" value="Genomic_DNA"/>
</dbReference>
<protein>
    <recommendedName>
        <fullName evidence="3">Glycosyltransferase 2-like domain-containing protein</fullName>
    </recommendedName>
</protein>
<dbReference type="HOGENOM" id="CLU_942402_0_0_6"/>
<name>S5T863_9GAMM</name>
<proteinExistence type="predicted"/>
<dbReference type="Proteomes" id="UP000015380">
    <property type="component" value="Chromosome"/>
</dbReference>
<organism evidence="1 2">
    <name type="scientific">Cycloclasticus zancles 78-ME</name>
    <dbReference type="NCBI Taxonomy" id="1198232"/>
    <lineage>
        <taxon>Bacteria</taxon>
        <taxon>Pseudomonadati</taxon>
        <taxon>Pseudomonadota</taxon>
        <taxon>Gammaproteobacteria</taxon>
        <taxon>Thiotrichales</taxon>
        <taxon>Piscirickettsiaceae</taxon>
        <taxon>Cycloclasticus</taxon>
    </lineage>
</organism>
<gene>
    <name evidence="1" type="ORF">CYCME_1446</name>
</gene>